<keyword evidence="4" id="KW-0472">Membrane</keyword>
<dbReference type="Proteomes" id="UP000008721">
    <property type="component" value="Chromosome"/>
</dbReference>
<dbReference type="EMBL" id="CP002355">
    <property type="protein sequence ID" value="ADR34688.1"/>
    <property type="molecule type" value="Genomic_DNA"/>
</dbReference>
<dbReference type="InterPro" id="IPR004089">
    <property type="entry name" value="MCPsignal_dom"/>
</dbReference>
<evidence type="ECO:0000256" key="3">
    <source>
        <dbReference type="SAM" id="Coils"/>
    </source>
</evidence>
<accession>E4U2K1</accession>
<dbReference type="OrthoDB" id="5348717at2"/>
<dbReference type="HOGENOM" id="CLU_743787_0_0_7"/>
<organism evidence="6 7">
    <name type="scientific">Sulfuricurvum kujiense (strain ATCC BAA-921 / DSM 16994 / JCM 11577 / YK-1)</name>
    <dbReference type="NCBI Taxonomy" id="709032"/>
    <lineage>
        <taxon>Bacteria</taxon>
        <taxon>Pseudomonadati</taxon>
        <taxon>Campylobacterota</taxon>
        <taxon>Epsilonproteobacteria</taxon>
        <taxon>Campylobacterales</taxon>
        <taxon>Sulfurimonadaceae</taxon>
        <taxon>Sulfuricurvum</taxon>
    </lineage>
</organism>
<feature type="transmembrane region" description="Helical" evidence="4">
    <location>
        <begin position="7"/>
        <end position="23"/>
    </location>
</feature>
<dbReference type="Gene3D" id="1.10.287.950">
    <property type="entry name" value="Methyl-accepting chemotaxis protein"/>
    <property type="match status" value="1"/>
</dbReference>
<dbReference type="Pfam" id="PF00015">
    <property type="entry name" value="MCPsignal"/>
    <property type="match status" value="1"/>
</dbReference>
<proteinExistence type="predicted"/>
<evidence type="ECO:0000256" key="2">
    <source>
        <dbReference type="PROSITE-ProRule" id="PRU00284"/>
    </source>
</evidence>
<feature type="coiled-coil region" evidence="3">
    <location>
        <begin position="185"/>
        <end position="223"/>
    </location>
</feature>
<evidence type="ECO:0000313" key="6">
    <source>
        <dbReference type="EMBL" id="ADR34688.1"/>
    </source>
</evidence>
<keyword evidence="7" id="KW-1185">Reference proteome</keyword>
<dbReference type="KEGG" id="sku:Sulku_2028"/>
<sequence length="369" mass="40108">MNNSVKIAILAVLAVIGAVVGLLTQSVGALIAVVVIMMAVSMWLVSAPASNNEKIQAQLDNFLQLMQFKRNRLAPMEAQSGSIEERLNALAKAHEEMLLSDTLVAGEMVLLADKVRDGHYMCRVMSDTKTPHVHLLRKTMNAMLDATEKNIDGVIKVLEALSEGKFATRADVNVGGKMGQMLTKINDLGSALQSMEEKNNEAKEVLDNNTKQLKATIEELRSTKFVELNGMINSTVERIQSVAGKEHELSGNLQSLVGNAQETKAILVTIGDIADQTNLLALNAAIEAARAGEHGRGFAVVADEVRKLAERTQKSLAEISSTINVLIQSINDNSESLNQNMDEMMDLTRYVGTVDEKMDELLTSMDAMS</sequence>
<dbReference type="AlphaFoldDB" id="E4U2K1"/>
<dbReference type="STRING" id="709032.Sulku_2028"/>
<dbReference type="PROSITE" id="PS50111">
    <property type="entry name" value="CHEMOTAXIS_TRANSDUC_2"/>
    <property type="match status" value="1"/>
</dbReference>
<evidence type="ECO:0000256" key="1">
    <source>
        <dbReference type="ARBA" id="ARBA00023224"/>
    </source>
</evidence>
<evidence type="ECO:0000256" key="4">
    <source>
        <dbReference type="SAM" id="Phobius"/>
    </source>
</evidence>
<dbReference type="SUPFAM" id="SSF58104">
    <property type="entry name" value="Methyl-accepting chemotaxis protein (MCP) signaling domain"/>
    <property type="match status" value="1"/>
</dbReference>
<keyword evidence="3" id="KW-0175">Coiled coil</keyword>
<dbReference type="PANTHER" id="PTHR32089">
    <property type="entry name" value="METHYL-ACCEPTING CHEMOTAXIS PROTEIN MCPB"/>
    <property type="match status" value="1"/>
</dbReference>
<dbReference type="GO" id="GO:0016020">
    <property type="term" value="C:membrane"/>
    <property type="evidence" value="ECO:0007669"/>
    <property type="project" value="InterPro"/>
</dbReference>
<reference evidence="6 7" key="1">
    <citation type="journal article" date="2012" name="Stand. Genomic Sci.">
        <title>Complete genome sequence of the sulfur compounds oxidizing chemolithoautotroph Sulfuricurvum kujiense type strain (YK-1(T)).</title>
        <authorList>
            <person name="Han C."/>
            <person name="Kotsyurbenko O."/>
            <person name="Chertkov O."/>
            <person name="Held B."/>
            <person name="Lapidus A."/>
            <person name="Nolan M."/>
            <person name="Lucas S."/>
            <person name="Hammon N."/>
            <person name="Deshpande S."/>
            <person name="Cheng J.F."/>
            <person name="Tapia R."/>
            <person name="Goodwin L.A."/>
            <person name="Pitluck S."/>
            <person name="Liolios K."/>
            <person name="Pagani I."/>
            <person name="Ivanova N."/>
            <person name="Mavromatis K."/>
            <person name="Mikhailova N."/>
            <person name="Pati A."/>
            <person name="Chen A."/>
            <person name="Palaniappan K."/>
            <person name="Land M."/>
            <person name="Hauser L."/>
            <person name="Chang Y.J."/>
            <person name="Jeffries C.D."/>
            <person name="Brambilla E.M."/>
            <person name="Rohde M."/>
            <person name="Spring S."/>
            <person name="Sikorski J."/>
            <person name="Goker M."/>
            <person name="Woyke T."/>
            <person name="Bristow J."/>
            <person name="Eisen J.A."/>
            <person name="Markowitz V."/>
            <person name="Hugenholtz P."/>
            <person name="Kyrpides N.C."/>
            <person name="Klenk H.P."/>
            <person name="Detter J.C."/>
        </authorList>
    </citation>
    <scope>NUCLEOTIDE SEQUENCE [LARGE SCALE GENOMIC DNA]</scope>
    <source>
        <strain evidence="7">ATCC BAA-921 / DSM 16994 / JCM 11577 / YK-1</strain>
    </source>
</reference>
<evidence type="ECO:0000313" key="7">
    <source>
        <dbReference type="Proteomes" id="UP000008721"/>
    </source>
</evidence>
<feature type="domain" description="Methyl-accepting transducer" evidence="5">
    <location>
        <begin position="188"/>
        <end position="369"/>
    </location>
</feature>
<keyword evidence="4" id="KW-1133">Transmembrane helix</keyword>
<name>E4U2K1_SULKY</name>
<keyword evidence="1 2" id="KW-0807">Transducer</keyword>
<dbReference type="PANTHER" id="PTHR32089:SF112">
    <property type="entry name" value="LYSOZYME-LIKE PROTEIN-RELATED"/>
    <property type="match status" value="1"/>
</dbReference>
<dbReference type="SMART" id="SM00283">
    <property type="entry name" value="MA"/>
    <property type="match status" value="1"/>
</dbReference>
<gene>
    <name evidence="6" type="ordered locus">Sulku_2028</name>
</gene>
<dbReference type="Gene3D" id="1.20.120.1530">
    <property type="match status" value="1"/>
</dbReference>
<protein>
    <submittedName>
        <fullName evidence="6">Methyl-accepting chemotaxis sensory transducer</fullName>
    </submittedName>
</protein>
<keyword evidence="4" id="KW-0812">Transmembrane</keyword>
<dbReference type="eggNOG" id="COG0840">
    <property type="taxonomic scope" value="Bacteria"/>
</dbReference>
<dbReference type="GO" id="GO:0007165">
    <property type="term" value="P:signal transduction"/>
    <property type="evidence" value="ECO:0007669"/>
    <property type="project" value="UniProtKB-KW"/>
</dbReference>
<evidence type="ECO:0000259" key="5">
    <source>
        <dbReference type="PROSITE" id="PS50111"/>
    </source>
</evidence>